<comment type="caution">
    <text evidence="1">The sequence shown here is derived from an EMBL/GenBank/DDBJ whole genome shotgun (WGS) entry which is preliminary data.</text>
</comment>
<dbReference type="AlphaFoldDB" id="A0A9P8TPL9"/>
<gene>
    <name evidence="1" type="ORF">WICPIJ_002649</name>
</gene>
<name>A0A9P8TPL9_WICPI</name>
<accession>A0A9P8TPL9</accession>
<dbReference type="EMBL" id="JAEUBG010001451">
    <property type="protein sequence ID" value="KAH3686375.1"/>
    <property type="molecule type" value="Genomic_DNA"/>
</dbReference>
<organism evidence="1 2">
    <name type="scientific">Wickerhamomyces pijperi</name>
    <name type="common">Yeast</name>
    <name type="synonym">Pichia pijperi</name>
    <dbReference type="NCBI Taxonomy" id="599730"/>
    <lineage>
        <taxon>Eukaryota</taxon>
        <taxon>Fungi</taxon>
        <taxon>Dikarya</taxon>
        <taxon>Ascomycota</taxon>
        <taxon>Saccharomycotina</taxon>
        <taxon>Saccharomycetes</taxon>
        <taxon>Phaffomycetales</taxon>
        <taxon>Wickerhamomycetaceae</taxon>
        <taxon>Wickerhamomyces</taxon>
    </lineage>
</organism>
<dbReference type="Proteomes" id="UP000774326">
    <property type="component" value="Unassembled WGS sequence"/>
</dbReference>
<reference evidence="1" key="1">
    <citation type="journal article" date="2021" name="Open Biol.">
        <title>Shared evolutionary footprints suggest mitochondrial oxidative damage underlies multiple complex I losses in fungi.</title>
        <authorList>
            <person name="Schikora-Tamarit M.A."/>
            <person name="Marcet-Houben M."/>
            <person name="Nosek J."/>
            <person name="Gabaldon T."/>
        </authorList>
    </citation>
    <scope>NUCLEOTIDE SEQUENCE</scope>
    <source>
        <strain evidence="1">CBS2887</strain>
    </source>
</reference>
<evidence type="ECO:0000313" key="2">
    <source>
        <dbReference type="Proteomes" id="UP000774326"/>
    </source>
</evidence>
<reference evidence="1" key="2">
    <citation type="submission" date="2021-01" db="EMBL/GenBank/DDBJ databases">
        <authorList>
            <person name="Schikora-Tamarit M.A."/>
        </authorList>
    </citation>
    <scope>NUCLEOTIDE SEQUENCE</scope>
    <source>
        <strain evidence="1">CBS2887</strain>
    </source>
</reference>
<protein>
    <submittedName>
        <fullName evidence="1">Uncharacterized protein</fullName>
    </submittedName>
</protein>
<sequence length="90" mass="10097">MDIELDFLDLTGLNTFKLSESLLKFCTCEFFVNFDPLVSSSSSSFSDVRKYITSTSDKINESENVNLKTNGKCFSITVFEKNDFVVGAIN</sequence>
<proteinExistence type="predicted"/>
<evidence type="ECO:0000313" key="1">
    <source>
        <dbReference type="EMBL" id="KAH3686375.1"/>
    </source>
</evidence>
<keyword evidence="2" id="KW-1185">Reference proteome</keyword>